<dbReference type="PANTHER" id="PTHR12526:SF630">
    <property type="entry name" value="GLYCOSYLTRANSFERASE"/>
    <property type="match status" value="1"/>
</dbReference>
<dbReference type="AlphaFoldDB" id="A0A838ZMV4"/>
<evidence type="ECO:0000313" key="2">
    <source>
        <dbReference type="EMBL" id="MBA5628936.1"/>
    </source>
</evidence>
<gene>
    <name evidence="2" type="ORF">HU137_04025</name>
</gene>
<name>A0A838ZMV4_9FLAO</name>
<dbReference type="Pfam" id="PF00534">
    <property type="entry name" value="Glycos_transf_1"/>
    <property type="match status" value="1"/>
</dbReference>
<keyword evidence="3" id="KW-1185">Reference proteome</keyword>
<comment type="caution">
    <text evidence="2">The sequence shown here is derived from an EMBL/GenBank/DDBJ whole genome shotgun (WGS) entry which is preliminary data.</text>
</comment>
<organism evidence="2 3">
    <name type="scientific">Moheibacter lacus</name>
    <dbReference type="NCBI Taxonomy" id="2745851"/>
    <lineage>
        <taxon>Bacteria</taxon>
        <taxon>Pseudomonadati</taxon>
        <taxon>Bacteroidota</taxon>
        <taxon>Flavobacteriia</taxon>
        <taxon>Flavobacteriales</taxon>
        <taxon>Weeksellaceae</taxon>
        <taxon>Moheibacter</taxon>
    </lineage>
</organism>
<protein>
    <submittedName>
        <fullName evidence="2">Glycosyltransferase</fullName>
    </submittedName>
</protein>
<keyword evidence="2" id="KW-0808">Transferase</keyword>
<evidence type="ECO:0000259" key="1">
    <source>
        <dbReference type="Pfam" id="PF00534"/>
    </source>
</evidence>
<dbReference type="RefSeq" id="WP_182042511.1">
    <property type="nucleotide sequence ID" value="NZ_JACDZE010000001.1"/>
</dbReference>
<dbReference type="GO" id="GO:0016757">
    <property type="term" value="F:glycosyltransferase activity"/>
    <property type="evidence" value="ECO:0007669"/>
    <property type="project" value="InterPro"/>
</dbReference>
<dbReference type="Proteomes" id="UP000552241">
    <property type="component" value="Unassembled WGS sequence"/>
</dbReference>
<dbReference type="InterPro" id="IPR001296">
    <property type="entry name" value="Glyco_trans_1"/>
</dbReference>
<sequence length="378" mass="44148">MSTKKKLLFTILSMEGSGGLERILSSRVNYLIENFNYDITIVTTNLTGAVKSFYPLSDKVKVVNIPIDFSKKTLADKLAIFLPTNYKKEKKLLDFISLEKFDICTSFGSETFLYKEKNYHHFAKIKEHRFTYQRMLRFEKKFGIQNLWRKLLFKNSISIQRKMDYIISLTEEDANFWRKYLKRVVVMPNFIDHNQMTQSKLDSKTVIAVGRLELQKDFESLINSFSMVANEVPDWKLNIFGDGSLRNILQKQIEKLKMENHIFLRPAVKNIFDQYASSSIYVHTAHYEGFPNTMLEATGHGLPLVAFESVGGVKVLVHDNDNGFLIFDRDHKKLAQKIILLTKDQTLRNKMGEKSYQYSKDFSVESIMLKWHQFYSSI</sequence>
<dbReference type="SUPFAM" id="SSF53756">
    <property type="entry name" value="UDP-Glycosyltransferase/glycogen phosphorylase"/>
    <property type="match status" value="1"/>
</dbReference>
<accession>A0A838ZMV4</accession>
<evidence type="ECO:0000313" key="3">
    <source>
        <dbReference type="Proteomes" id="UP000552241"/>
    </source>
</evidence>
<feature type="domain" description="Glycosyl transferase family 1" evidence="1">
    <location>
        <begin position="197"/>
        <end position="357"/>
    </location>
</feature>
<dbReference type="PANTHER" id="PTHR12526">
    <property type="entry name" value="GLYCOSYLTRANSFERASE"/>
    <property type="match status" value="1"/>
</dbReference>
<dbReference type="EMBL" id="JACDZE010000001">
    <property type="protein sequence ID" value="MBA5628936.1"/>
    <property type="molecule type" value="Genomic_DNA"/>
</dbReference>
<dbReference type="Gene3D" id="3.40.50.2000">
    <property type="entry name" value="Glycogen Phosphorylase B"/>
    <property type="match status" value="2"/>
</dbReference>
<reference evidence="2 3" key="1">
    <citation type="submission" date="2020-07" db="EMBL/GenBank/DDBJ databases">
        <title>Moheibacter lacus sp. nov., a member of the family Flavobacteriaceae isolated from freshwater lake sediment.</title>
        <authorList>
            <person name="Liu Y."/>
        </authorList>
    </citation>
    <scope>NUCLEOTIDE SEQUENCE [LARGE SCALE GENOMIC DNA]</scope>
    <source>
        <strain evidence="2 3">BDHS18</strain>
    </source>
</reference>
<proteinExistence type="predicted"/>